<sequence length="238" mass="26817">MWTNLFWREMTLIFLTYLSKLILVSIVYYLLLFPFVLGINTVMWGPLGITVAVVHSILQVNMYASTLTRLHSAKYAPLVMERLTSVKTQSNPAVVVHPNSVSTAQQTISVKPKRHLAKAAFSFMVKLGFKMTYFTSLFFLSLVPIVGILLVRISRSGTIGYLYSVPFLAAQRPRPLKKGETFYQDLGKNIAFGVVSGILELLPVLSGLCIATNYVGRGLWILDERVFNSIHEFHRRSL</sequence>
<dbReference type="PANTHER" id="PTHR34292">
    <property type="entry name" value="OUTER SPORE WALL PROTEIN LDS1"/>
    <property type="match status" value="1"/>
</dbReference>
<dbReference type="EMBL" id="LN736368">
    <property type="protein sequence ID" value="CEP63993.1"/>
    <property type="molecule type" value="Genomic_DNA"/>
</dbReference>
<dbReference type="GO" id="GO:0005628">
    <property type="term" value="C:prospore membrane"/>
    <property type="evidence" value="ECO:0007669"/>
    <property type="project" value="TreeGrafter"/>
</dbReference>
<evidence type="ECO:0000256" key="1">
    <source>
        <dbReference type="SAM" id="Phobius"/>
    </source>
</evidence>
<keyword evidence="1" id="KW-0472">Membrane</keyword>
<dbReference type="GO" id="GO:0005619">
    <property type="term" value="C:ascospore wall"/>
    <property type="evidence" value="ECO:0007669"/>
    <property type="project" value="TreeGrafter"/>
</dbReference>
<keyword evidence="3" id="KW-1185">Reference proteome</keyword>
<dbReference type="GeneID" id="34687520"/>
<proteinExistence type="predicted"/>
<feature type="transmembrane region" description="Helical" evidence="1">
    <location>
        <begin position="12"/>
        <end position="37"/>
    </location>
</feature>
<name>A0A0C7N7Y3_9SACH</name>
<gene>
    <name evidence="2" type="ORF">LALA0_S09e07206g</name>
</gene>
<dbReference type="InterPro" id="IPR052786">
    <property type="entry name" value="Spore_wall_assembly"/>
</dbReference>
<reference evidence="2 3" key="1">
    <citation type="submission" date="2014-12" db="EMBL/GenBank/DDBJ databases">
        <authorList>
            <person name="Neuveglise Cecile"/>
        </authorList>
    </citation>
    <scope>NUCLEOTIDE SEQUENCE [LARGE SCALE GENOMIC DNA]</scope>
    <source>
        <strain evidence="2 3">CBS 12615</strain>
    </source>
</reference>
<dbReference type="GO" id="GO:0005811">
    <property type="term" value="C:lipid droplet"/>
    <property type="evidence" value="ECO:0007669"/>
    <property type="project" value="TreeGrafter"/>
</dbReference>
<feature type="transmembrane region" description="Helical" evidence="1">
    <location>
        <begin position="43"/>
        <end position="64"/>
    </location>
</feature>
<dbReference type="Proteomes" id="UP000054304">
    <property type="component" value="Unassembled WGS sequence"/>
</dbReference>
<dbReference type="AlphaFoldDB" id="A0A0C7N7Y3"/>
<dbReference type="RefSeq" id="XP_022630205.1">
    <property type="nucleotide sequence ID" value="XM_022770912.1"/>
</dbReference>
<accession>A0A0C7N7Y3</accession>
<dbReference type="HOGENOM" id="CLU_062645_2_0_1"/>
<evidence type="ECO:0000313" key="2">
    <source>
        <dbReference type="EMBL" id="CEP63993.1"/>
    </source>
</evidence>
<dbReference type="OrthoDB" id="4061312at2759"/>
<keyword evidence="1" id="KW-0812">Transmembrane</keyword>
<organism evidence="2 3">
    <name type="scientific">Lachancea lanzarotensis</name>
    <dbReference type="NCBI Taxonomy" id="1245769"/>
    <lineage>
        <taxon>Eukaryota</taxon>
        <taxon>Fungi</taxon>
        <taxon>Dikarya</taxon>
        <taxon>Ascomycota</taxon>
        <taxon>Saccharomycotina</taxon>
        <taxon>Saccharomycetes</taxon>
        <taxon>Saccharomycetales</taxon>
        <taxon>Saccharomycetaceae</taxon>
        <taxon>Lachancea</taxon>
    </lineage>
</organism>
<protein>
    <submittedName>
        <fullName evidence="2">LALA0S09e07206g1_1</fullName>
    </submittedName>
</protein>
<evidence type="ECO:0000313" key="3">
    <source>
        <dbReference type="Proteomes" id="UP000054304"/>
    </source>
</evidence>
<keyword evidence="1" id="KW-1133">Transmembrane helix</keyword>
<feature type="transmembrane region" description="Helical" evidence="1">
    <location>
        <begin position="131"/>
        <end position="153"/>
    </location>
</feature>
<dbReference type="PANTHER" id="PTHR34292:SF2">
    <property type="entry name" value="OUTER SPORE WALL PROTEIN LDS1"/>
    <property type="match status" value="1"/>
</dbReference>